<protein>
    <recommendedName>
        <fullName evidence="5">BZIP domain-containing protein</fullName>
    </recommendedName>
</protein>
<feature type="coiled-coil region" evidence="1">
    <location>
        <begin position="23"/>
        <end position="71"/>
    </location>
</feature>
<dbReference type="OrthoDB" id="4505928at2759"/>
<feature type="compositionally biased region" description="Polar residues" evidence="2">
    <location>
        <begin position="133"/>
        <end position="144"/>
    </location>
</feature>
<dbReference type="GeneID" id="19187526"/>
<dbReference type="eggNOG" id="ENOG502SA8A">
    <property type="taxonomic scope" value="Eukaryota"/>
</dbReference>
<dbReference type="HOGENOM" id="CLU_060781_0_1_1"/>
<proteinExistence type="predicted"/>
<accession>W9XW71</accession>
<feature type="region of interest" description="Disordered" evidence="2">
    <location>
        <begin position="224"/>
        <end position="248"/>
    </location>
</feature>
<organism evidence="3 4">
    <name type="scientific">Cladophialophora psammophila CBS 110553</name>
    <dbReference type="NCBI Taxonomy" id="1182543"/>
    <lineage>
        <taxon>Eukaryota</taxon>
        <taxon>Fungi</taxon>
        <taxon>Dikarya</taxon>
        <taxon>Ascomycota</taxon>
        <taxon>Pezizomycotina</taxon>
        <taxon>Eurotiomycetes</taxon>
        <taxon>Chaetothyriomycetidae</taxon>
        <taxon>Chaetothyriales</taxon>
        <taxon>Herpotrichiellaceae</taxon>
        <taxon>Cladophialophora</taxon>
    </lineage>
</organism>
<keyword evidence="4" id="KW-1185">Reference proteome</keyword>
<dbReference type="STRING" id="1182543.W9XW71"/>
<feature type="region of interest" description="Disordered" evidence="2">
    <location>
        <begin position="127"/>
        <end position="176"/>
    </location>
</feature>
<dbReference type="Proteomes" id="UP000019471">
    <property type="component" value="Unassembled WGS sequence"/>
</dbReference>
<dbReference type="PANTHER" id="PTHR42070">
    <property type="entry name" value="FILAMENT ASSOCIATED PROTEIN, PUTATIVE (AFU_ORTHOLOGUE AFUA_8G06630)-RELATED"/>
    <property type="match status" value="1"/>
</dbReference>
<sequence length="294" mass="32935">MASGDFLQKQTVDRNRLNQRNFRARRQAYVQELEQRIRKLESDGVRATQEVQAAAQRVDRENRLLRRLLETRFGVDSHQIRQYLSEFSDAADNCMKKPLRKGCKPEFSRPSEEAGFTLALATNPQESLGVGVTQDSSFTEATSPNEERQQDLKILRKPPEYDDNKSPAAPSTSIDALRPAEVESHIRLFNHRSPPALDTLASIRGQTRDGECEAGHCHSCRVHPTNKRLRGSSAPSEQRPGTSGGETSCEEAARIIASLRGQNTSEDVWNELGCGTNQTCKVKNLSVFELLDKE</sequence>
<evidence type="ECO:0000313" key="3">
    <source>
        <dbReference type="EMBL" id="EXJ74499.1"/>
    </source>
</evidence>
<keyword evidence="1" id="KW-0175">Coiled coil</keyword>
<dbReference type="EMBL" id="AMGX01000003">
    <property type="protein sequence ID" value="EXJ74499.1"/>
    <property type="molecule type" value="Genomic_DNA"/>
</dbReference>
<evidence type="ECO:0000256" key="1">
    <source>
        <dbReference type="SAM" id="Coils"/>
    </source>
</evidence>
<evidence type="ECO:0000313" key="4">
    <source>
        <dbReference type="Proteomes" id="UP000019471"/>
    </source>
</evidence>
<dbReference type="Gene3D" id="1.20.5.170">
    <property type="match status" value="1"/>
</dbReference>
<dbReference type="CDD" id="cd14688">
    <property type="entry name" value="bZIP_YAP"/>
    <property type="match status" value="1"/>
</dbReference>
<feature type="compositionally biased region" description="Basic and acidic residues" evidence="2">
    <location>
        <begin position="145"/>
        <end position="165"/>
    </location>
</feature>
<comment type="caution">
    <text evidence="3">The sequence shown here is derived from an EMBL/GenBank/DDBJ whole genome shotgun (WGS) entry which is preliminary data.</text>
</comment>
<gene>
    <name evidence="3" type="ORF">A1O5_02795</name>
</gene>
<dbReference type="RefSeq" id="XP_007741599.1">
    <property type="nucleotide sequence ID" value="XM_007743409.1"/>
</dbReference>
<evidence type="ECO:0008006" key="5">
    <source>
        <dbReference type="Google" id="ProtNLM"/>
    </source>
</evidence>
<dbReference type="PANTHER" id="PTHR42070:SF1">
    <property type="entry name" value="FILAMENT ASSOCIATED PROTEIN, PUTATIVE (AFU_ORTHOLOGUE AFUA_8G06630)-RELATED"/>
    <property type="match status" value="1"/>
</dbReference>
<name>W9XW71_9EURO</name>
<evidence type="ECO:0000256" key="2">
    <source>
        <dbReference type="SAM" id="MobiDB-lite"/>
    </source>
</evidence>
<reference evidence="3 4" key="1">
    <citation type="submission" date="2013-03" db="EMBL/GenBank/DDBJ databases">
        <title>The Genome Sequence of Cladophialophora psammophila CBS 110553.</title>
        <authorList>
            <consortium name="The Broad Institute Genomics Platform"/>
            <person name="Cuomo C."/>
            <person name="de Hoog S."/>
            <person name="Gorbushina A."/>
            <person name="Walker B."/>
            <person name="Young S.K."/>
            <person name="Zeng Q."/>
            <person name="Gargeya S."/>
            <person name="Fitzgerald M."/>
            <person name="Haas B."/>
            <person name="Abouelleil A."/>
            <person name="Allen A.W."/>
            <person name="Alvarado L."/>
            <person name="Arachchi H.M."/>
            <person name="Berlin A.M."/>
            <person name="Chapman S.B."/>
            <person name="Gainer-Dewar J."/>
            <person name="Goldberg J."/>
            <person name="Griggs A."/>
            <person name="Gujja S."/>
            <person name="Hansen M."/>
            <person name="Howarth C."/>
            <person name="Imamovic A."/>
            <person name="Ireland A."/>
            <person name="Larimer J."/>
            <person name="McCowan C."/>
            <person name="Murphy C."/>
            <person name="Pearson M."/>
            <person name="Poon T.W."/>
            <person name="Priest M."/>
            <person name="Roberts A."/>
            <person name="Saif S."/>
            <person name="Shea T."/>
            <person name="Sisk P."/>
            <person name="Sykes S."/>
            <person name="Wortman J."/>
            <person name="Nusbaum C."/>
            <person name="Birren B."/>
        </authorList>
    </citation>
    <scope>NUCLEOTIDE SEQUENCE [LARGE SCALE GENOMIC DNA]</scope>
    <source>
        <strain evidence="3 4">CBS 110553</strain>
    </source>
</reference>
<dbReference type="AlphaFoldDB" id="W9XW71"/>